<dbReference type="InterPro" id="IPR011335">
    <property type="entry name" value="Restrct_endonuc-II-like"/>
</dbReference>
<dbReference type="GO" id="GO:0004519">
    <property type="term" value="F:endonuclease activity"/>
    <property type="evidence" value="ECO:0007669"/>
    <property type="project" value="UniProtKB-KW"/>
</dbReference>
<dbReference type="SUPFAM" id="SSF52980">
    <property type="entry name" value="Restriction endonuclease-like"/>
    <property type="match status" value="1"/>
</dbReference>
<dbReference type="Pfam" id="PF05685">
    <property type="entry name" value="Uma2"/>
    <property type="match status" value="1"/>
</dbReference>
<keyword evidence="2" id="KW-0255">Endonuclease</keyword>
<dbReference type="Proteomes" id="UP000233387">
    <property type="component" value="Unassembled WGS sequence"/>
</dbReference>
<reference evidence="2 3" key="1">
    <citation type="submission" date="2017-06" db="EMBL/GenBank/DDBJ databases">
        <title>Raineya orbicola gen. nov., sp. nov. a slightly thermophilic bacterium of the phylum Bacteroidetes and the description of Raineyaceae fam. nov.</title>
        <authorList>
            <person name="Albuquerque L."/>
            <person name="Polonia A.R.M."/>
            <person name="Barroso C."/>
            <person name="Froufe H.J.C."/>
            <person name="Lage O."/>
            <person name="Lobo-Da-Cunha A."/>
            <person name="Egas C."/>
            <person name="Da Costa M.S."/>
        </authorList>
    </citation>
    <scope>NUCLEOTIDE SEQUENCE [LARGE SCALE GENOMIC DNA]</scope>
    <source>
        <strain evidence="2 3">SPSPC-11</strain>
    </source>
</reference>
<protein>
    <submittedName>
        <fullName evidence="2">Putative restriction endonuclease</fullName>
    </submittedName>
</protein>
<dbReference type="InterPro" id="IPR012296">
    <property type="entry name" value="Nuclease_put_TT1808"/>
</dbReference>
<dbReference type="CDD" id="cd06260">
    <property type="entry name" value="DUF820-like"/>
    <property type="match status" value="1"/>
</dbReference>
<comment type="caution">
    <text evidence="2">The sequence shown here is derived from an EMBL/GenBank/DDBJ whole genome shotgun (WGS) entry which is preliminary data.</text>
</comment>
<keyword evidence="2" id="KW-0540">Nuclease</keyword>
<dbReference type="OrthoDB" id="668969at2"/>
<dbReference type="EMBL" id="NKXO01000004">
    <property type="protein sequence ID" value="PKQ70601.1"/>
    <property type="molecule type" value="Genomic_DNA"/>
</dbReference>
<dbReference type="RefSeq" id="WP_101357597.1">
    <property type="nucleotide sequence ID" value="NZ_NKXO01000004.1"/>
</dbReference>
<proteinExistence type="predicted"/>
<dbReference type="AlphaFoldDB" id="A0A2N3IJZ6"/>
<organism evidence="2 3">
    <name type="scientific">Raineya orbicola</name>
    <dbReference type="NCBI Taxonomy" id="2016530"/>
    <lineage>
        <taxon>Bacteria</taxon>
        <taxon>Pseudomonadati</taxon>
        <taxon>Bacteroidota</taxon>
        <taxon>Cytophagia</taxon>
        <taxon>Cytophagales</taxon>
        <taxon>Raineyaceae</taxon>
        <taxon>Raineya</taxon>
    </lineage>
</organism>
<keyword evidence="3" id="KW-1185">Reference proteome</keyword>
<evidence type="ECO:0000313" key="3">
    <source>
        <dbReference type="Proteomes" id="UP000233387"/>
    </source>
</evidence>
<accession>A0A2N3IJZ6</accession>
<evidence type="ECO:0000313" key="2">
    <source>
        <dbReference type="EMBL" id="PKQ70601.1"/>
    </source>
</evidence>
<keyword evidence="2" id="KW-0378">Hydrolase</keyword>
<evidence type="ECO:0000259" key="1">
    <source>
        <dbReference type="Pfam" id="PF05685"/>
    </source>
</evidence>
<feature type="domain" description="Putative restriction endonuclease" evidence="1">
    <location>
        <begin position="12"/>
        <end position="172"/>
    </location>
</feature>
<gene>
    <name evidence="2" type="ORF">Rain11_0331</name>
</gene>
<dbReference type="PANTHER" id="PTHR36558:SF1">
    <property type="entry name" value="RESTRICTION ENDONUCLEASE DOMAIN-CONTAINING PROTEIN-RELATED"/>
    <property type="match status" value="1"/>
</dbReference>
<sequence length="188" mass="22411">MPELLEKIWTKEEYLNFERNEPLKHELIGNEIYLMAGASFYHNLIVSNLHFLIRQQLLAQNYIILQGDMRVADMPNNSFCYPDLLVIQGEPAFVDDKFDTITNPVLICEVLSKGTESYDKEKKFDVYQELPTLQEYVLVWQDKLKVRIFRKLAPKHWEIRDFDNENDTITLLEKFFVPLKEIYQKVKF</sequence>
<dbReference type="PANTHER" id="PTHR36558">
    <property type="entry name" value="GLR1098 PROTEIN"/>
    <property type="match status" value="1"/>
</dbReference>
<dbReference type="Gene3D" id="3.90.1570.10">
    <property type="entry name" value="tt1808, chain A"/>
    <property type="match status" value="1"/>
</dbReference>
<dbReference type="InterPro" id="IPR008538">
    <property type="entry name" value="Uma2"/>
</dbReference>
<name>A0A2N3IJZ6_9BACT</name>